<feature type="transmembrane region" description="Helical" evidence="1">
    <location>
        <begin position="274"/>
        <end position="298"/>
    </location>
</feature>
<feature type="transmembrane region" description="Helical" evidence="1">
    <location>
        <begin position="37"/>
        <end position="59"/>
    </location>
</feature>
<dbReference type="Proteomes" id="UP000198697">
    <property type="component" value="Unassembled WGS sequence"/>
</dbReference>
<evidence type="ECO:0000256" key="1">
    <source>
        <dbReference type="SAM" id="Phobius"/>
    </source>
</evidence>
<gene>
    <name evidence="2" type="ORF">SAMN04487998_0863</name>
</gene>
<feature type="transmembrane region" description="Helical" evidence="1">
    <location>
        <begin position="179"/>
        <end position="206"/>
    </location>
</feature>
<dbReference type="RefSeq" id="WP_092768551.1">
    <property type="nucleotide sequence ID" value="NZ_FOHS01000001.1"/>
</dbReference>
<dbReference type="STRING" id="82805.SAMN04487998_0863"/>
<accession>A0A1I0AWZ8</accession>
<feature type="transmembrane region" description="Helical" evidence="1">
    <location>
        <begin position="94"/>
        <end position="118"/>
    </location>
</feature>
<dbReference type="AlphaFoldDB" id="A0A1I0AWZ8"/>
<keyword evidence="1" id="KW-0472">Membrane</keyword>
<evidence type="ECO:0000313" key="2">
    <source>
        <dbReference type="EMBL" id="SES98904.1"/>
    </source>
</evidence>
<sequence length="341" mass="38132">MRRHLAFNRPTDFLRRRDFSQKMEATFDFIRAHATPLVRVLVLLVLPLALLTGIGTSVLQGQMLSTMSVFKQRTSADSTLNSAIVPDVFTSSTFWLTMLSGILLFAVVHLVVFGYVVLQADRTTDEPVTAGEVWEVVKSRFLGMVGSFIGLGFLFMVGSMVIGGVLFGLGSMMSSSPWVIFPLVLLLYFAMFYSIVPLSLYFIVWLRERRGFFGSLTRSFRLAWGKWWSTFGLLMVITFIMYLILLLSIALLSALGLPFAGMMGGELDSGSMRVLMIVYSILQSLITLIYYPFILIALSFQYFNLVERHDGTGTRLMVDAIGEPAPVLAPQALRPDDEGEY</sequence>
<keyword evidence="1" id="KW-0812">Transmembrane</keyword>
<dbReference type="EMBL" id="FOHS01000001">
    <property type="protein sequence ID" value="SES98904.1"/>
    <property type="molecule type" value="Genomic_DNA"/>
</dbReference>
<keyword evidence="3" id="KW-1185">Reference proteome</keyword>
<protein>
    <recommendedName>
        <fullName evidence="4">Membrane domain of glycerophosphoryl diester phosphodiesterase</fullName>
    </recommendedName>
</protein>
<feature type="transmembrane region" description="Helical" evidence="1">
    <location>
        <begin position="148"/>
        <end position="173"/>
    </location>
</feature>
<organism evidence="2 3">
    <name type="scientific">Hymenobacter actinosclerus</name>
    <dbReference type="NCBI Taxonomy" id="82805"/>
    <lineage>
        <taxon>Bacteria</taxon>
        <taxon>Pseudomonadati</taxon>
        <taxon>Bacteroidota</taxon>
        <taxon>Cytophagia</taxon>
        <taxon>Cytophagales</taxon>
        <taxon>Hymenobacteraceae</taxon>
        <taxon>Hymenobacter</taxon>
    </lineage>
</organism>
<name>A0A1I0AWZ8_9BACT</name>
<reference evidence="3" key="1">
    <citation type="submission" date="2016-10" db="EMBL/GenBank/DDBJ databases">
        <authorList>
            <person name="Varghese N."/>
            <person name="Submissions S."/>
        </authorList>
    </citation>
    <scope>NUCLEOTIDE SEQUENCE [LARGE SCALE GENOMIC DNA]</scope>
    <source>
        <strain evidence="3">DSM 15310</strain>
    </source>
</reference>
<proteinExistence type="predicted"/>
<keyword evidence="1" id="KW-1133">Transmembrane helix</keyword>
<evidence type="ECO:0008006" key="4">
    <source>
        <dbReference type="Google" id="ProtNLM"/>
    </source>
</evidence>
<dbReference type="OrthoDB" id="1049480at2"/>
<feature type="transmembrane region" description="Helical" evidence="1">
    <location>
        <begin position="227"/>
        <end position="254"/>
    </location>
</feature>
<evidence type="ECO:0000313" key="3">
    <source>
        <dbReference type="Proteomes" id="UP000198697"/>
    </source>
</evidence>